<accession>A0A7W7CBV5</accession>
<dbReference type="GO" id="GO:0005737">
    <property type="term" value="C:cytoplasm"/>
    <property type="evidence" value="ECO:0007669"/>
    <property type="project" value="TreeGrafter"/>
</dbReference>
<dbReference type="PROSITE" id="PS00622">
    <property type="entry name" value="HTH_LUXR_1"/>
    <property type="match status" value="1"/>
</dbReference>
<dbReference type="SUPFAM" id="SSF46894">
    <property type="entry name" value="C-terminal effector domain of the bipartite response regulators"/>
    <property type="match status" value="1"/>
</dbReference>
<dbReference type="EMBL" id="JACHMH010000001">
    <property type="protein sequence ID" value="MBB4678137.1"/>
    <property type="molecule type" value="Genomic_DNA"/>
</dbReference>
<dbReference type="PANTHER" id="PTHR16305">
    <property type="entry name" value="TESTICULAR SOLUBLE ADENYLYL CYCLASE"/>
    <property type="match status" value="1"/>
</dbReference>
<dbReference type="GO" id="GO:0006355">
    <property type="term" value="P:regulation of DNA-templated transcription"/>
    <property type="evidence" value="ECO:0007669"/>
    <property type="project" value="InterPro"/>
</dbReference>
<dbReference type="GO" id="GO:0004016">
    <property type="term" value="F:adenylate cyclase activity"/>
    <property type="evidence" value="ECO:0007669"/>
    <property type="project" value="TreeGrafter"/>
</dbReference>
<proteinExistence type="predicted"/>
<evidence type="ECO:0000259" key="4">
    <source>
        <dbReference type="PROSITE" id="PS50043"/>
    </source>
</evidence>
<dbReference type="InterPro" id="IPR027417">
    <property type="entry name" value="P-loop_NTPase"/>
</dbReference>
<dbReference type="InterPro" id="IPR016032">
    <property type="entry name" value="Sig_transdc_resp-reg_C-effctor"/>
</dbReference>
<dbReference type="InterPro" id="IPR036388">
    <property type="entry name" value="WH-like_DNA-bd_sf"/>
</dbReference>
<keyword evidence="1" id="KW-0547">Nucleotide-binding</keyword>
<dbReference type="Pfam" id="PF00196">
    <property type="entry name" value="GerE"/>
    <property type="match status" value="1"/>
</dbReference>
<dbReference type="SUPFAM" id="SSF52540">
    <property type="entry name" value="P-loop containing nucleoside triphosphate hydrolases"/>
    <property type="match status" value="1"/>
</dbReference>
<feature type="region of interest" description="Disordered" evidence="3">
    <location>
        <begin position="862"/>
        <end position="881"/>
    </location>
</feature>
<evidence type="ECO:0000256" key="3">
    <source>
        <dbReference type="SAM" id="MobiDB-lite"/>
    </source>
</evidence>
<gene>
    <name evidence="5" type="ORF">HNR67_004255</name>
</gene>
<organism evidence="5 6">
    <name type="scientific">Crossiella cryophila</name>
    <dbReference type="NCBI Taxonomy" id="43355"/>
    <lineage>
        <taxon>Bacteria</taxon>
        <taxon>Bacillati</taxon>
        <taxon>Actinomycetota</taxon>
        <taxon>Actinomycetes</taxon>
        <taxon>Pseudonocardiales</taxon>
        <taxon>Pseudonocardiaceae</taxon>
        <taxon>Crossiella</taxon>
    </lineage>
</organism>
<sequence>MFVGRQRELAQLDQLLDALPAGPTPVEIVGEPGIGKSRLLHEIGVHAAGRGLTVLTGRAGEFERDLPFGVFLDALDHHLAALSGQRAEALGPGHLRWLATAFPGLADRVPPGPPPQAAERYLLHRAVAAALDALAGPAGLVLALDDLHWADESTAELLAHLLRRPPATRLLLLLAHRPRQLPDKLAAVLAGPAYATRHRIELPPLEFAAAQQLLPAHPERRRLYDIAGGNPLYLQVLAHGGELAAPAEQGAEVPPGVAALLRGEFARLSPAARLVAQAAAVIGDQVDPELVAAAAGLGLPETHAAAEELFEADLLRGTGAGQRVTFRHPLLRNAVYHSATPLWRAAAHGRAAGLLTGRGAALTTIAPHIARSAAVGDPAAVDLLRQAARLALAQAPATAVSWLRVALHGHPTPADELGRDLSLELAHALMLRGDYPACWDILRGQLDTAPAGRPHLRHQAVVLCATTSRLLCRPEEGRRLLREELARDYPRADADTATLWLHLALSHVLDARFTEAAEAATAALALTLPEPLRCIALAMIAWSYPELGRVPEAVAAMDEAVALYDRLAEPEHLAHLGFTHITPLVEAICHLRLGDTLRRLGQVRRMSERLGHLTFGGEVLGTTATVLAHAGRMSEATAQAEEALDAARLTGIEPLLVNVLCASASVALYCLDLDAVEQAGREVAALSCASWHPLAPHLSLIRDLVRARLGLDAPLAETIARLGGPDLPGTLHRARVLTYLELAHIAAEADRPAEAADWASRAESLTQPQLPWSTAAATLARAYADSRTPKPAHALRLAEQAATAFATAGFPVQSARATLLCGQLHATLGDRDQALSTMDKAAAVFADCGATRHTEITLRHQRRLGRRVPRTTSDSPHGLTPRESEIAALVAQGHSNRAVATLLVVSERTVETHLSRVFQKLGLSSRTALAALLARDNNRP</sequence>
<dbReference type="PROSITE" id="PS50043">
    <property type="entry name" value="HTH_LUXR_2"/>
    <property type="match status" value="1"/>
</dbReference>
<dbReference type="CDD" id="cd06170">
    <property type="entry name" value="LuxR_C_like"/>
    <property type="match status" value="1"/>
</dbReference>
<dbReference type="GO" id="GO:0005524">
    <property type="term" value="F:ATP binding"/>
    <property type="evidence" value="ECO:0007669"/>
    <property type="project" value="UniProtKB-KW"/>
</dbReference>
<dbReference type="GO" id="GO:0003677">
    <property type="term" value="F:DNA binding"/>
    <property type="evidence" value="ECO:0007669"/>
    <property type="project" value="UniProtKB-KW"/>
</dbReference>
<keyword evidence="2" id="KW-0067">ATP-binding</keyword>
<evidence type="ECO:0000256" key="2">
    <source>
        <dbReference type="ARBA" id="ARBA00022840"/>
    </source>
</evidence>
<dbReference type="PRINTS" id="PR00038">
    <property type="entry name" value="HTHLUXR"/>
</dbReference>
<keyword evidence="6" id="KW-1185">Reference proteome</keyword>
<dbReference type="SUPFAM" id="SSF48452">
    <property type="entry name" value="TPR-like"/>
    <property type="match status" value="2"/>
</dbReference>
<keyword evidence="5" id="KW-0238">DNA-binding</keyword>
<dbReference type="Proteomes" id="UP000533598">
    <property type="component" value="Unassembled WGS sequence"/>
</dbReference>
<dbReference type="Gene3D" id="1.10.10.10">
    <property type="entry name" value="Winged helix-like DNA-binding domain superfamily/Winged helix DNA-binding domain"/>
    <property type="match status" value="1"/>
</dbReference>
<feature type="domain" description="HTH luxR-type" evidence="4">
    <location>
        <begin position="872"/>
        <end position="937"/>
    </location>
</feature>
<evidence type="ECO:0000313" key="5">
    <source>
        <dbReference type="EMBL" id="MBB4678137.1"/>
    </source>
</evidence>
<dbReference type="InterPro" id="IPR011990">
    <property type="entry name" value="TPR-like_helical_dom_sf"/>
</dbReference>
<dbReference type="PANTHER" id="PTHR16305:SF35">
    <property type="entry name" value="TRANSCRIPTIONAL ACTIVATOR DOMAIN"/>
    <property type="match status" value="1"/>
</dbReference>
<dbReference type="RefSeq" id="WP_185004003.1">
    <property type="nucleotide sequence ID" value="NZ_JACHMH010000001.1"/>
</dbReference>
<dbReference type="InterPro" id="IPR041664">
    <property type="entry name" value="AAA_16"/>
</dbReference>
<dbReference type="InterPro" id="IPR000792">
    <property type="entry name" value="Tscrpt_reg_LuxR_C"/>
</dbReference>
<evidence type="ECO:0000256" key="1">
    <source>
        <dbReference type="ARBA" id="ARBA00022741"/>
    </source>
</evidence>
<dbReference type="Pfam" id="PF13191">
    <property type="entry name" value="AAA_16"/>
    <property type="match status" value="1"/>
</dbReference>
<dbReference type="AlphaFoldDB" id="A0A7W7CBV5"/>
<dbReference type="SMART" id="SM00421">
    <property type="entry name" value="HTH_LUXR"/>
    <property type="match status" value="1"/>
</dbReference>
<dbReference type="Gene3D" id="1.25.40.10">
    <property type="entry name" value="Tetratricopeptide repeat domain"/>
    <property type="match status" value="2"/>
</dbReference>
<comment type="caution">
    <text evidence="5">The sequence shown here is derived from an EMBL/GenBank/DDBJ whole genome shotgun (WGS) entry which is preliminary data.</text>
</comment>
<name>A0A7W7CBV5_9PSEU</name>
<reference evidence="5 6" key="1">
    <citation type="submission" date="2020-08" db="EMBL/GenBank/DDBJ databases">
        <title>Sequencing the genomes of 1000 actinobacteria strains.</title>
        <authorList>
            <person name="Klenk H.-P."/>
        </authorList>
    </citation>
    <scope>NUCLEOTIDE SEQUENCE [LARGE SCALE GENOMIC DNA]</scope>
    <source>
        <strain evidence="5 6">DSM 44230</strain>
    </source>
</reference>
<evidence type="ECO:0000313" key="6">
    <source>
        <dbReference type="Proteomes" id="UP000533598"/>
    </source>
</evidence>
<protein>
    <submittedName>
        <fullName evidence="5">DNA-binding CsgD family transcriptional regulator</fullName>
    </submittedName>
</protein>